<evidence type="ECO:0000313" key="9">
    <source>
        <dbReference type="Proteomes" id="UP000217199"/>
    </source>
</evidence>
<dbReference type="Gene3D" id="3.30.460.10">
    <property type="entry name" value="Beta Polymerase, domain 2"/>
    <property type="match status" value="1"/>
</dbReference>
<evidence type="ECO:0000256" key="4">
    <source>
        <dbReference type="ARBA" id="ARBA00022842"/>
    </source>
</evidence>
<dbReference type="OrthoDB" id="273917at2759"/>
<feature type="domain" description="Poly(A) RNA polymerase mitochondrial-like central palm" evidence="7">
    <location>
        <begin position="86"/>
        <end position="212"/>
    </location>
</feature>
<keyword evidence="3" id="KW-0479">Metal-binding</keyword>
<dbReference type="STRING" id="2282107.A0A286USN6"/>
<feature type="compositionally biased region" description="Polar residues" evidence="5">
    <location>
        <begin position="452"/>
        <end position="470"/>
    </location>
</feature>
<dbReference type="Proteomes" id="UP000217199">
    <property type="component" value="Unassembled WGS sequence"/>
</dbReference>
<comment type="similarity">
    <text evidence="1">Belongs to the DNA polymerase type-B-like family.</text>
</comment>
<feature type="domain" description="PAP-associated" evidence="6">
    <location>
        <begin position="272"/>
        <end position="322"/>
    </location>
</feature>
<dbReference type="Pfam" id="PF03828">
    <property type="entry name" value="PAP_assoc"/>
    <property type="match status" value="1"/>
</dbReference>
<dbReference type="Gene3D" id="1.10.1410.10">
    <property type="match status" value="1"/>
</dbReference>
<evidence type="ECO:0000259" key="7">
    <source>
        <dbReference type="Pfam" id="PF22600"/>
    </source>
</evidence>
<dbReference type="SUPFAM" id="SSF81631">
    <property type="entry name" value="PAP/OAS1 substrate-binding domain"/>
    <property type="match status" value="1"/>
</dbReference>
<dbReference type="GO" id="GO:0046872">
    <property type="term" value="F:metal ion binding"/>
    <property type="evidence" value="ECO:0007669"/>
    <property type="project" value="UniProtKB-KW"/>
</dbReference>
<dbReference type="InterPro" id="IPR045862">
    <property type="entry name" value="Trf4-like"/>
</dbReference>
<dbReference type="GO" id="GO:0031123">
    <property type="term" value="P:RNA 3'-end processing"/>
    <property type="evidence" value="ECO:0007669"/>
    <property type="project" value="TreeGrafter"/>
</dbReference>
<dbReference type="EC" id="2.7.7.19" evidence="2"/>
<dbReference type="EMBL" id="NBII01000002">
    <property type="protein sequence ID" value="PAV22589.1"/>
    <property type="molecule type" value="Genomic_DNA"/>
</dbReference>
<dbReference type="AlphaFoldDB" id="A0A286USN6"/>
<organism evidence="8 9">
    <name type="scientific">Pyrrhoderma noxium</name>
    <dbReference type="NCBI Taxonomy" id="2282107"/>
    <lineage>
        <taxon>Eukaryota</taxon>
        <taxon>Fungi</taxon>
        <taxon>Dikarya</taxon>
        <taxon>Basidiomycota</taxon>
        <taxon>Agaricomycotina</taxon>
        <taxon>Agaricomycetes</taxon>
        <taxon>Hymenochaetales</taxon>
        <taxon>Hymenochaetaceae</taxon>
        <taxon>Pyrrhoderma</taxon>
    </lineage>
</organism>
<evidence type="ECO:0000256" key="3">
    <source>
        <dbReference type="ARBA" id="ARBA00022723"/>
    </source>
</evidence>
<dbReference type="GO" id="GO:0043634">
    <property type="term" value="P:polyadenylation-dependent ncRNA catabolic process"/>
    <property type="evidence" value="ECO:0007669"/>
    <property type="project" value="TreeGrafter"/>
</dbReference>
<name>A0A286USN6_9AGAM</name>
<feature type="region of interest" description="Disordered" evidence="5">
    <location>
        <begin position="1"/>
        <end position="68"/>
    </location>
</feature>
<dbReference type="InterPro" id="IPR054708">
    <property type="entry name" value="MTPAP-like_central"/>
</dbReference>
<evidence type="ECO:0000256" key="2">
    <source>
        <dbReference type="ARBA" id="ARBA00012388"/>
    </source>
</evidence>
<evidence type="ECO:0000256" key="1">
    <source>
        <dbReference type="ARBA" id="ARBA00008593"/>
    </source>
</evidence>
<dbReference type="FunCoup" id="A0A286USN6">
    <property type="interactions" value="155"/>
</dbReference>
<keyword evidence="9" id="KW-1185">Reference proteome</keyword>
<dbReference type="InterPro" id="IPR043519">
    <property type="entry name" value="NT_sf"/>
</dbReference>
<dbReference type="Pfam" id="PF22600">
    <property type="entry name" value="MTPAP-like_central"/>
    <property type="match status" value="1"/>
</dbReference>
<feature type="region of interest" description="Disordered" evidence="5">
    <location>
        <begin position="486"/>
        <end position="510"/>
    </location>
</feature>
<comment type="caution">
    <text evidence="8">The sequence shown here is derived from an EMBL/GenBank/DDBJ whole genome shotgun (WGS) entry which is preliminary data.</text>
</comment>
<protein>
    <recommendedName>
        <fullName evidence="2">polynucleotide adenylyltransferase</fullName>
        <ecNumber evidence="2">2.7.7.19</ecNumber>
    </recommendedName>
</protein>
<evidence type="ECO:0000259" key="6">
    <source>
        <dbReference type="Pfam" id="PF03828"/>
    </source>
</evidence>
<keyword evidence="4" id="KW-0460">Magnesium</keyword>
<reference evidence="8 9" key="1">
    <citation type="journal article" date="2017" name="Mol. Ecol.">
        <title>Comparative and population genomic landscape of Phellinus noxius: A hypervariable fungus causing root rot in trees.</title>
        <authorList>
            <person name="Chung C.L."/>
            <person name="Lee T.J."/>
            <person name="Akiba M."/>
            <person name="Lee H.H."/>
            <person name="Kuo T.H."/>
            <person name="Liu D."/>
            <person name="Ke H.M."/>
            <person name="Yokoi T."/>
            <person name="Roa M.B."/>
            <person name="Lu M.J."/>
            <person name="Chang Y.Y."/>
            <person name="Ann P.J."/>
            <person name="Tsai J.N."/>
            <person name="Chen C.Y."/>
            <person name="Tzean S.S."/>
            <person name="Ota Y."/>
            <person name="Hattori T."/>
            <person name="Sahashi N."/>
            <person name="Liou R.F."/>
            <person name="Kikuchi T."/>
            <person name="Tsai I.J."/>
        </authorList>
    </citation>
    <scope>NUCLEOTIDE SEQUENCE [LARGE SCALE GENOMIC DNA]</scope>
    <source>
        <strain evidence="8 9">FFPRI411160</strain>
    </source>
</reference>
<dbReference type="CDD" id="cd05402">
    <property type="entry name" value="NT_PAP_TUTase"/>
    <property type="match status" value="1"/>
</dbReference>
<proteinExistence type="inferred from homology"/>
<feature type="compositionally biased region" description="Low complexity" evidence="5">
    <location>
        <begin position="492"/>
        <end position="510"/>
    </location>
</feature>
<accession>A0A286USN6</accession>
<feature type="compositionally biased region" description="Low complexity" evidence="5">
    <location>
        <begin position="17"/>
        <end position="34"/>
    </location>
</feature>
<evidence type="ECO:0000313" key="8">
    <source>
        <dbReference type="EMBL" id="PAV22589.1"/>
    </source>
</evidence>
<dbReference type="GO" id="GO:0003729">
    <property type="term" value="F:mRNA binding"/>
    <property type="evidence" value="ECO:0007669"/>
    <property type="project" value="TreeGrafter"/>
</dbReference>
<dbReference type="SUPFAM" id="SSF81301">
    <property type="entry name" value="Nucleotidyltransferase"/>
    <property type="match status" value="1"/>
</dbReference>
<dbReference type="InterPro" id="IPR002058">
    <property type="entry name" value="PAP_assoc"/>
</dbReference>
<dbReference type="GO" id="GO:0031499">
    <property type="term" value="C:TRAMP complex"/>
    <property type="evidence" value="ECO:0007669"/>
    <property type="project" value="TreeGrafter"/>
</dbReference>
<dbReference type="PANTHER" id="PTHR23092:SF15">
    <property type="entry name" value="INACTIVE NON-CANONICAL POLY(A) RNA POLYMERASE PROTEIN TRF4-2-RELATED"/>
    <property type="match status" value="1"/>
</dbReference>
<feature type="region of interest" description="Disordered" evidence="5">
    <location>
        <begin position="405"/>
        <end position="471"/>
    </location>
</feature>
<dbReference type="GO" id="GO:1990817">
    <property type="term" value="F:poly(A) RNA polymerase activity"/>
    <property type="evidence" value="ECO:0007669"/>
    <property type="project" value="UniProtKB-EC"/>
</dbReference>
<dbReference type="PANTHER" id="PTHR23092">
    <property type="entry name" value="POLY(A) RNA POLYMERASE"/>
    <property type="match status" value="1"/>
</dbReference>
<dbReference type="GO" id="GO:0005730">
    <property type="term" value="C:nucleolus"/>
    <property type="evidence" value="ECO:0007669"/>
    <property type="project" value="TreeGrafter"/>
</dbReference>
<dbReference type="InParanoid" id="A0A286USN6"/>
<sequence length="545" mass="60493">MATVKTATPQGPLLSRISTSLPGSSGPIGSSASFTRKRSSSDNEERPAKRRVVSQDTNSHQSEHKAPAWISIGESCDADATREIRLHHEIKQLVSYITPSPEEREARGSLVQRIESLLKVRWSDIVVTLFGSSSTGLELSGGDIDLVVSFSSSPKMSDPEKKRRLASIGDLIRRSGMTSWVNRIFSARVPIVSFVTTSELGEISFDISIRNDEDTGPRAIPIMFLSLRDLNDASQSSLSSYAITILCISFLQRNPTRRPKEFLESPDENSALGILLMDFFRHYGHDFSYATHYISVTDKGVFTKKSKNWGLKGNSISFLAVQCLLIPENNITRGCGKISSIVEAFKEAYYALQNTPLCDKNGERTPSLLESIYELPEDMDTQRRRLEETVHSGAFSRAVEACGSSSNSHSRAVSGGVTIGSAHGNHGPKRMNGTLNPHKPALRLGPGPLSGEANTNQAFARPGSNSSSRIEQLPTLHWTFYRDRQRARNVSRQRQQQQHQQQQQQHQLNAVRQQQFNGTQFDFQYQVPDLAPFTIHFGDPPFSSL</sequence>
<evidence type="ECO:0000256" key="5">
    <source>
        <dbReference type="SAM" id="MobiDB-lite"/>
    </source>
</evidence>
<gene>
    <name evidence="8" type="ORF">PNOK_0254600</name>
</gene>
<dbReference type="GO" id="GO:0010605">
    <property type="term" value="P:negative regulation of macromolecule metabolic process"/>
    <property type="evidence" value="ECO:0007669"/>
    <property type="project" value="UniProtKB-ARBA"/>
</dbReference>